<name>A0A218KBR1_9CAUD</name>
<evidence type="ECO:0000313" key="1">
    <source>
        <dbReference type="EMBL" id="AKQ08334.1"/>
    </source>
</evidence>
<reference evidence="1 2" key="1">
    <citation type="submission" date="2015-06" db="EMBL/GenBank/DDBJ databases">
        <title>Complete genome sequence of Bacillus cereus phage PBC2.</title>
        <authorList>
            <person name="Kong M."/>
            <person name="Ryu S."/>
        </authorList>
    </citation>
    <scope>NUCLEOTIDE SEQUENCE [LARGE SCALE GENOMIC DNA]</scope>
</reference>
<gene>
    <name evidence="1" type="ORF">PBC2_019</name>
</gene>
<dbReference type="Proteomes" id="UP000223102">
    <property type="component" value="Segment"/>
</dbReference>
<protein>
    <submittedName>
        <fullName evidence="1">Uncharacterized protein</fullName>
    </submittedName>
</protein>
<evidence type="ECO:0000313" key="2">
    <source>
        <dbReference type="Proteomes" id="UP000223102"/>
    </source>
</evidence>
<organism evidence="1 2">
    <name type="scientific">Bacillus phage PBC2</name>
    <dbReference type="NCBI Taxonomy" id="1675029"/>
    <lineage>
        <taxon>Viruses</taxon>
        <taxon>Duplodnaviria</taxon>
        <taxon>Heunggongvirae</taxon>
        <taxon>Uroviricota</taxon>
        <taxon>Caudoviricetes</taxon>
        <taxon>Andregratiavirinae</taxon>
        <taxon>Haetaevirus</taxon>
        <taxon>Haetaevirus PBC2</taxon>
    </lineage>
</organism>
<sequence>MKRLRIDNKEMIGKIIGIFTVLDRVNKPTHLKKKDSYWLCRCECGNEKVIPKEFLLNGYPKCEKCNSRNRNDDMRMYKIWHKMIGRCNHKDTEAYSKYGAKGVVVSEGWLTYDVFYNDMINEYRMHVSNHGQDDTTLDRINVDKGYSKDNCRWATRLEQNRNKTTTIKTIVDGVEYTTLIDLSKAYDIDYKVLQDRYSKGWRGRKLVEEVRKRHKKRRDDIRIVVNDKEYNSFAELQRDYPQLHRQTIANRYDAGLRGELLVKPKEFFTTKEGKQILQSIREQKTK</sequence>
<proteinExistence type="predicted"/>
<keyword evidence="2" id="KW-1185">Reference proteome</keyword>
<dbReference type="EMBL" id="KT070867">
    <property type="protein sequence ID" value="AKQ08334.1"/>
    <property type="molecule type" value="Genomic_DNA"/>
</dbReference>
<accession>A0A218KBR1</accession>